<dbReference type="PANTHER" id="PTHR35010">
    <property type="entry name" value="BLL4672 PROTEIN-RELATED"/>
    <property type="match status" value="1"/>
</dbReference>
<evidence type="ECO:0000313" key="3">
    <source>
        <dbReference type="Proteomes" id="UP000515873"/>
    </source>
</evidence>
<dbReference type="KEGG" id="dtl:H8F01_14155"/>
<dbReference type="InterPro" id="IPR041413">
    <property type="entry name" value="MLTR_LBD"/>
</dbReference>
<dbReference type="AlphaFoldDB" id="A0A7G8Q0E5"/>
<accession>A0A7G8Q0E5</accession>
<sequence length="271" mass="30195">MNAVAVQQRPVGDLLREWRRHRRLSQLDLASGAEISTRHLSFMESGRAQPSRDMILRLCEYLDIPLRERNQLLVAAGFAAVYRERTMADPALSTVLGSIRLLLKGLEPYPALAVDRHWNLVESNQATQRLLAGLAPRWLTPPINVLRVSLHPEGLAPHIRNLPVWRAHLLDRLRRQIDATHDQELVSLYQELRSYPGDDPSTHDFVAGEVAIPMELALGDRVLSMLSTTTVFGTPMDVTLAELALEAFVPADEATVRALRDMAASTDGAHG</sequence>
<dbReference type="CDD" id="cd00093">
    <property type="entry name" value="HTH_XRE"/>
    <property type="match status" value="1"/>
</dbReference>
<protein>
    <submittedName>
        <fullName evidence="2">Helix-turn-helix transcriptional regulator</fullName>
    </submittedName>
</protein>
<dbReference type="EMBL" id="CP060412">
    <property type="protein sequence ID" value="QNK00253.1"/>
    <property type="molecule type" value="Genomic_DNA"/>
</dbReference>
<dbReference type="RefSeq" id="WP_187055733.1">
    <property type="nucleotide sequence ID" value="NZ_CP060412.1"/>
</dbReference>
<feature type="domain" description="HTH cro/C1-type" evidence="1">
    <location>
        <begin position="15"/>
        <end position="69"/>
    </location>
</feature>
<name>A0A7G8Q0E5_9GAMM</name>
<dbReference type="SMART" id="SM00530">
    <property type="entry name" value="HTH_XRE"/>
    <property type="match status" value="1"/>
</dbReference>
<dbReference type="Gene3D" id="1.10.260.40">
    <property type="entry name" value="lambda repressor-like DNA-binding domains"/>
    <property type="match status" value="1"/>
</dbReference>
<organism evidence="2 3">
    <name type="scientific">Dyella telluris</name>
    <dbReference type="NCBI Taxonomy" id="2763498"/>
    <lineage>
        <taxon>Bacteria</taxon>
        <taxon>Pseudomonadati</taxon>
        <taxon>Pseudomonadota</taxon>
        <taxon>Gammaproteobacteria</taxon>
        <taxon>Lysobacterales</taxon>
        <taxon>Rhodanobacteraceae</taxon>
        <taxon>Dyella</taxon>
    </lineage>
</organism>
<proteinExistence type="predicted"/>
<dbReference type="Pfam" id="PF13560">
    <property type="entry name" value="HTH_31"/>
    <property type="match status" value="1"/>
</dbReference>
<evidence type="ECO:0000259" key="1">
    <source>
        <dbReference type="PROSITE" id="PS50943"/>
    </source>
</evidence>
<dbReference type="InterPro" id="IPR001387">
    <property type="entry name" value="Cro/C1-type_HTH"/>
</dbReference>
<keyword evidence="3" id="KW-1185">Reference proteome</keyword>
<dbReference type="SUPFAM" id="SSF47413">
    <property type="entry name" value="lambda repressor-like DNA-binding domains"/>
    <property type="match status" value="1"/>
</dbReference>
<dbReference type="Pfam" id="PF17765">
    <property type="entry name" value="MLTR_LBD"/>
    <property type="match status" value="1"/>
</dbReference>
<dbReference type="Proteomes" id="UP000515873">
    <property type="component" value="Chromosome"/>
</dbReference>
<evidence type="ECO:0000313" key="2">
    <source>
        <dbReference type="EMBL" id="QNK00253.1"/>
    </source>
</evidence>
<reference evidence="2 3" key="1">
    <citation type="submission" date="2020-08" db="EMBL/GenBank/DDBJ databases">
        <title>Dyella sp. G9 isolated from forest soil.</title>
        <authorList>
            <person name="Fu J."/>
            <person name="Qiu L."/>
        </authorList>
    </citation>
    <scope>NUCLEOTIDE SEQUENCE [LARGE SCALE GENOMIC DNA]</scope>
    <source>
        <strain evidence="2 3">G9</strain>
    </source>
</reference>
<gene>
    <name evidence="2" type="ORF">H8F01_14155</name>
</gene>
<dbReference type="GO" id="GO:0003677">
    <property type="term" value="F:DNA binding"/>
    <property type="evidence" value="ECO:0007669"/>
    <property type="project" value="InterPro"/>
</dbReference>
<dbReference type="InterPro" id="IPR010982">
    <property type="entry name" value="Lambda_DNA-bd_dom_sf"/>
</dbReference>
<dbReference type="PANTHER" id="PTHR35010:SF4">
    <property type="entry name" value="BLL5781 PROTEIN"/>
    <property type="match status" value="1"/>
</dbReference>
<dbReference type="PROSITE" id="PS50943">
    <property type="entry name" value="HTH_CROC1"/>
    <property type="match status" value="1"/>
</dbReference>
<dbReference type="Gene3D" id="3.30.450.180">
    <property type="match status" value="1"/>
</dbReference>